<evidence type="ECO:0000256" key="1">
    <source>
        <dbReference type="SAM" id="MobiDB-lite"/>
    </source>
</evidence>
<name>A0A096ZZ59_9VIRU</name>
<feature type="non-terminal residue" evidence="2">
    <location>
        <position position="106"/>
    </location>
</feature>
<feature type="region of interest" description="Disordered" evidence="1">
    <location>
        <begin position="62"/>
        <end position="106"/>
    </location>
</feature>
<protein>
    <submittedName>
        <fullName evidence="2">Uncharacterized protein</fullName>
    </submittedName>
</protein>
<proteinExistence type="predicted"/>
<dbReference type="EMBL" id="KJ920223">
    <property type="protein sequence ID" value="AIS37563.1"/>
    <property type="molecule type" value="Genomic_RNA"/>
</dbReference>
<accession>A0A096ZZ59</accession>
<feature type="non-terminal residue" evidence="2">
    <location>
        <position position="1"/>
    </location>
</feature>
<reference evidence="2" key="1">
    <citation type="submission" date="2014-05" db="EMBL/GenBank/DDBJ databases">
        <title>Characterization of a novel dsRNA virus from Cytospora sacchari.</title>
        <authorList>
            <person name="Peyambari M."/>
            <person name="Koohi Habibi M."/>
            <person name="Fotouhifar K.-B."/>
            <person name="Dizadji A."/>
            <person name="Roossinck M.J."/>
        </authorList>
    </citation>
    <scope>NUCLEOTIDE SEQUENCE</scope>
</reference>
<organism evidence="2">
    <name type="scientific">Cytospora sacchari RNA virus</name>
    <dbReference type="NCBI Taxonomy" id="1551560"/>
    <lineage>
        <taxon>Viruses</taxon>
    </lineage>
</organism>
<evidence type="ECO:0000313" key="2">
    <source>
        <dbReference type="EMBL" id="AIS37563.1"/>
    </source>
</evidence>
<sequence>NAAKQQAFQSLMINYIHPTRDARQLDNQLEYSTLILEQGNAYSGMVLIPHILPDYEVDSNFDPHAPDLHSSLSAPMPVSDPSPLTELTPNRIAKLGKPGQRLAQLR</sequence>